<sequence length="151" mass="16564">MNEGIRFRAAKRDDVPAIIAMLADDELGRGRETADDMTPYLAAFDAMEAEGGNCIIVADEKGVVVGCYQLTFITGLSLRAARRALIEGVRVAASHRGRRLGEAMMADAETRAKEAGCRLIQLTTNKTRIDAHRFYDRLGFSASHIGYKKTL</sequence>
<dbReference type="InterPro" id="IPR050832">
    <property type="entry name" value="Bact_Acetyltransf"/>
</dbReference>
<dbReference type="EMBL" id="JAKZEU010000003">
    <property type="protein sequence ID" value="MCQ0970762.1"/>
    <property type="molecule type" value="Genomic_DNA"/>
</dbReference>
<organism evidence="4 5">
    <name type="scientific">Paracoccus albicereus</name>
    <dbReference type="NCBI Taxonomy" id="2922394"/>
    <lineage>
        <taxon>Bacteria</taxon>
        <taxon>Pseudomonadati</taxon>
        <taxon>Pseudomonadota</taxon>
        <taxon>Alphaproteobacteria</taxon>
        <taxon>Rhodobacterales</taxon>
        <taxon>Paracoccaceae</taxon>
        <taxon>Paracoccus</taxon>
    </lineage>
</organism>
<dbReference type="PROSITE" id="PS51186">
    <property type="entry name" value="GNAT"/>
    <property type="match status" value="1"/>
</dbReference>
<evidence type="ECO:0000313" key="4">
    <source>
        <dbReference type="EMBL" id="MCQ0970762.1"/>
    </source>
</evidence>
<name>A0ABT1MR27_9RHOB</name>
<dbReference type="PANTHER" id="PTHR43877">
    <property type="entry name" value="AMINOALKYLPHOSPHONATE N-ACETYLTRANSFERASE-RELATED-RELATED"/>
    <property type="match status" value="1"/>
</dbReference>
<reference evidence="4 5" key="1">
    <citation type="submission" date="2022-03" db="EMBL/GenBank/DDBJ databases">
        <authorList>
            <person name="He Y."/>
        </authorList>
    </citation>
    <scope>NUCLEOTIDE SEQUENCE [LARGE SCALE GENOMIC DNA]</scope>
    <source>
        <strain evidence="4 5">TK19116</strain>
    </source>
</reference>
<protein>
    <submittedName>
        <fullName evidence="4">GNAT family N-acetyltransferase</fullName>
    </submittedName>
</protein>
<evidence type="ECO:0000313" key="5">
    <source>
        <dbReference type="Proteomes" id="UP001203945"/>
    </source>
</evidence>
<dbReference type="Pfam" id="PF00583">
    <property type="entry name" value="Acetyltransf_1"/>
    <property type="match status" value="1"/>
</dbReference>
<keyword evidence="5" id="KW-1185">Reference proteome</keyword>
<evidence type="ECO:0000259" key="3">
    <source>
        <dbReference type="PROSITE" id="PS51186"/>
    </source>
</evidence>
<evidence type="ECO:0000256" key="1">
    <source>
        <dbReference type="ARBA" id="ARBA00022679"/>
    </source>
</evidence>
<dbReference type="RefSeq" id="WP_255329772.1">
    <property type="nucleotide sequence ID" value="NZ_JAKZEU010000003.1"/>
</dbReference>
<accession>A0ABT1MR27</accession>
<dbReference type="Gene3D" id="3.40.630.30">
    <property type="match status" value="1"/>
</dbReference>
<gene>
    <name evidence="4" type="ORF">MLD63_10030</name>
</gene>
<proteinExistence type="predicted"/>
<dbReference type="InterPro" id="IPR000182">
    <property type="entry name" value="GNAT_dom"/>
</dbReference>
<comment type="caution">
    <text evidence="4">The sequence shown here is derived from an EMBL/GenBank/DDBJ whole genome shotgun (WGS) entry which is preliminary data.</text>
</comment>
<keyword evidence="2" id="KW-0012">Acyltransferase</keyword>
<dbReference type="CDD" id="cd04301">
    <property type="entry name" value="NAT_SF"/>
    <property type="match status" value="1"/>
</dbReference>
<dbReference type="Proteomes" id="UP001203945">
    <property type="component" value="Unassembled WGS sequence"/>
</dbReference>
<dbReference type="PANTHER" id="PTHR43877:SF2">
    <property type="entry name" value="AMINOALKYLPHOSPHONATE N-ACETYLTRANSFERASE-RELATED"/>
    <property type="match status" value="1"/>
</dbReference>
<evidence type="ECO:0000256" key="2">
    <source>
        <dbReference type="ARBA" id="ARBA00023315"/>
    </source>
</evidence>
<keyword evidence="1" id="KW-0808">Transferase</keyword>
<feature type="domain" description="N-acetyltransferase" evidence="3">
    <location>
        <begin position="5"/>
        <end position="151"/>
    </location>
</feature>
<dbReference type="InterPro" id="IPR016181">
    <property type="entry name" value="Acyl_CoA_acyltransferase"/>
</dbReference>
<dbReference type="SUPFAM" id="SSF55729">
    <property type="entry name" value="Acyl-CoA N-acyltransferases (Nat)"/>
    <property type="match status" value="1"/>
</dbReference>